<dbReference type="Proteomes" id="UP000325313">
    <property type="component" value="Unassembled WGS sequence"/>
</dbReference>
<evidence type="ECO:0000313" key="2">
    <source>
        <dbReference type="Proteomes" id="UP000325313"/>
    </source>
</evidence>
<proteinExistence type="predicted"/>
<dbReference type="EMBL" id="VDEP01000173">
    <property type="protein sequence ID" value="KAA1126139.1"/>
    <property type="molecule type" value="Genomic_DNA"/>
</dbReference>
<dbReference type="AlphaFoldDB" id="A0A5B0RL50"/>
<reference evidence="1 2" key="1">
    <citation type="submission" date="2019-05" db="EMBL/GenBank/DDBJ databases">
        <title>Emergence of the Ug99 lineage of the wheat stem rust pathogen through somatic hybridization.</title>
        <authorList>
            <person name="Li F."/>
            <person name="Upadhyaya N.M."/>
            <person name="Sperschneider J."/>
            <person name="Matny O."/>
            <person name="Nguyen-Phuc H."/>
            <person name="Mago R."/>
            <person name="Raley C."/>
            <person name="Miller M.E."/>
            <person name="Silverstein K.A.T."/>
            <person name="Henningsen E."/>
            <person name="Hirsch C.D."/>
            <person name="Visser B."/>
            <person name="Pretorius Z.A."/>
            <person name="Steffenson B.J."/>
            <person name="Schwessinger B."/>
            <person name="Dodds P.N."/>
            <person name="Figueroa M."/>
        </authorList>
    </citation>
    <scope>NUCLEOTIDE SEQUENCE [LARGE SCALE GENOMIC DNA]</scope>
    <source>
        <strain evidence="1 2">Ug99</strain>
    </source>
</reference>
<evidence type="ECO:0000313" key="1">
    <source>
        <dbReference type="EMBL" id="KAA1126139.1"/>
    </source>
</evidence>
<protein>
    <submittedName>
        <fullName evidence="1">Uncharacterized protein</fullName>
    </submittedName>
</protein>
<name>A0A5B0RL50_PUCGR</name>
<organism evidence="1 2">
    <name type="scientific">Puccinia graminis f. sp. tritici</name>
    <dbReference type="NCBI Taxonomy" id="56615"/>
    <lineage>
        <taxon>Eukaryota</taxon>
        <taxon>Fungi</taxon>
        <taxon>Dikarya</taxon>
        <taxon>Basidiomycota</taxon>
        <taxon>Pucciniomycotina</taxon>
        <taxon>Pucciniomycetes</taxon>
        <taxon>Pucciniales</taxon>
        <taxon>Pucciniaceae</taxon>
        <taxon>Puccinia</taxon>
    </lineage>
</organism>
<gene>
    <name evidence="1" type="ORF">PGTUg99_027722</name>
</gene>
<accession>A0A5B0RL50</accession>
<sequence>MGLNASRHTRHTTQPNIYLATLLSQSVHPHPRSTLPTRSNQSISPSQAPIGFYLVVWLVISSRRLIASLLPSTWSLSSGE</sequence>
<comment type="caution">
    <text evidence="1">The sequence shown here is derived from an EMBL/GenBank/DDBJ whole genome shotgun (WGS) entry which is preliminary data.</text>
</comment>